<accession>A0A8J4WH41</accession>
<dbReference type="PANTHER" id="PTHR40078:SF1">
    <property type="entry name" value="INTEGRAL MEMBRANE PROTEIN"/>
    <property type="match status" value="1"/>
</dbReference>
<evidence type="ECO:0000256" key="1">
    <source>
        <dbReference type="SAM" id="Phobius"/>
    </source>
</evidence>
<feature type="transmembrane region" description="Helical" evidence="1">
    <location>
        <begin position="78"/>
        <end position="98"/>
    </location>
</feature>
<dbReference type="PANTHER" id="PTHR40078">
    <property type="entry name" value="INTEGRAL MEMBRANE PROTEIN-RELATED"/>
    <property type="match status" value="1"/>
</dbReference>
<protein>
    <recommendedName>
        <fullName evidence="4">YitT family protein</fullName>
    </recommendedName>
</protein>
<evidence type="ECO:0008006" key="4">
    <source>
        <dbReference type="Google" id="ProtNLM"/>
    </source>
</evidence>
<reference evidence="2" key="2">
    <citation type="submission" date="2020-02" db="EMBL/GenBank/DDBJ databases">
        <authorList>
            <person name="Studholme D.J."/>
        </authorList>
    </citation>
    <scope>NUCLEOTIDE SEQUENCE</scope>
    <source>
        <strain evidence="2">00238/432</strain>
    </source>
</reference>
<reference evidence="2" key="1">
    <citation type="journal article" date="2015" name="Genom Data">
        <title>Draft genome sequences of Phytophthora kernoviae and Phytophthora ramorum lineage EU2 from Scotland.</title>
        <authorList>
            <person name="Sambles C."/>
            <person name="Schlenzig A."/>
            <person name="O'Neill P."/>
            <person name="Grant M."/>
            <person name="Studholme D.J."/>
        </authorList>
    </citation>
    <scope>NUCLEOTIDE SEQUENCE</scope>
    <source>
        <strain evidence="2">00238/432</strain>
    </source>
</reference>
<dbReference type="AlphaFoldDB" id="A0A8J4WH41"/>
<comment type="caution">
    <text evidence="2">The sequence shown here is derived from an EMBL/GenBank/DDBJ whole genome shotgun (WGS) entry which is preliminary data.</text>
</comment>
<dbReference type="InterPro" id="IPR038750">
    <property type="entry name" value="YczE/YyaS-like"/>
</dbReference>
<sequence>MNRIILRSPRIVDFWTGIILLSLGISLTITAGLGVSPFDALLVGLSVHVGLTVGSWEILLDLIMIFLNAVLIRQKPEFKGLLTAFATGLCIDTWLWVIGHWLQVGHFVNFIYFIVGMLVSGWGTAMYLRARFARIPVDHLMVIIQLLTKKSVMYSRTLIYIVFLILAFLFQGPIGIGTVLTVCFGGAILHFFMGRLNRNNVITAQKS</sequence>
<feature type="transmembrane region" description="Helical" evidence="1">
    <location>
        <begin position="151"/>
        <end position="170"/>
    </location>
</feature>
<feature type="transmembrane region" description="Helical" evidence="1">
    <location>
        <begin position="47"/>
        <end position="71"/>
    </location>
</feature>
<dbReference type="Proteomes" id="UP000702964">
    <property type="component" value="Unassembled WGS sequence"/>
</dbReference>
<organism evidence="2 3">
    <name type="scientific">Phytophthora kernoviae 00238/432</name>
    <dbReference type="NCBI Taxonomy" id="1284355"/>
    <lineage>
        <taxon>Eukaryota</taxon>
        <taxon>Sar</taxon>
        <taxon>Stramenopiles</taxon>
        <taxon>Oomycota</taxon>
        <taxon>Peronosporomycetes</taxon>
        <taxon>Peronosporales</taxon>
        <taxon>Peronosporaceae</taxon>
        <taxon>Phytophthora</taxon>
    </lineage>
</organism>
<feature type="transmembrane region" description="Helical" evidence="1">
    <location>
        <begin position="176"/>
        <end position="193"/>
    </location>
</feature>
<gene>
    <name evidence="2" type="ORF">G195_005159</name>
</gene>
<dbReference type="Pfam" id="PF19700">
    <property type="entry name" value="DUF6198"/>
    <property type="match status" value="1"/>
</dbReference>
<keyword evidence="1" id="KW-1133">Transmembrane helix</keyword>
<evidence type="ECO:0000313" key="3">
    <source>
        <dbReference type="Proteomes" id="UP000702964"/>
    </source>
</evidence>
<keyword evidence="1" id="KW-0812">Transmembrane</keyword>
<name>A0A8J4WH41_9STRA</name>
<proteinExistence type="predicted"/>
<feature type="transmembrane region" description="Helical" evidence="1">
    <location>
        <begin position="110"/>
        <end position="130"/>
    </location>
</feature>
<keyword evidence="1" id="KW-0472">Membrane</keyword>
<feature type="transmembrane region" description="Helical" evidence="1">
    <location>
        <begin position="12"/>
        <end position="35"/>
    </location>
</feature>
<dbReference type="EMBL" id="AOFI03000100">
    <property type="protein sequence ID" value="KAF4321636.1"/>
    <property type="molecule type" value="Genomic_DNA"/>
</dbReference>
<evidence type="ECO:0000313" key="2">
    <source>
        <dbReference type="EMBL" id="KAF4321636.1"/>
    </source>
</evidence>